<keyword evidence="4" id="KW-1185">Reference proteome</keyword>
<dbReference type="GO" id="GO:0004674">
    <property type="term" value="F:protein serine/threonine kinase activity"/>
    <property type="evidence" value="ECO:0007669"/>
    <property type="project" value="UniProtKB-KW"/>
</dbReference>
<accession>A0A5N6A4D5</accession>
<evidence type="ECO:0000256" key="1">
    <source>
        <dbReference type="ARBA" id="ARBA00022527"/>
    </source>
</evidence>
<dbReference type="Pfam" id="PF13581">
    <property type="entry name" value="HATPase_c_2"/>
    <property type="match status" value="1"/>
</dbReference>
<reference evidence="3" key="1">
    <citation type="submission" date="2019-10" db="EMBL/GenBank/DDBJ databases">
        <title>Nonomuraea sp. nov., isolated from Phyllanthus amarus.</title>
        <authorList>
            <person name="Klykleung N."/>
            <person name="Tanasupawat S."/>
        </authorList>
    </citation>
    <scope>NUCLEOTIDE SEQUENCE [LARGE SCALE GENOMIC DNA]</scope>
    <source>
        <strain evidence="3">3MP-10</strain>
    </source>
</reference>
<dbReference type="Gene3D" id="3.30.565.10">
    <property type="entry name" value="Histidine kinase-like ATPase, C-terminal domain"/>
    <property type="match status" value="1"/>
</dbReference>
<keyword evidence="3" id="KW-0547">Nucleotide-binding</keyword>
<dbReference type="InterPro" id="IPR003594">
    <property type="entry name" value="HATPase_dom"/>
</dbReference>
<keyword evidence="3" id="KW-0067">ATP-binding</keyword>
<proteinExistence type="predicted"/>
<feature type="domain" description="Histidine kinase/HSP90-like ATPase" evidence="2">
    <location>
        <begin position="24"/>
        <end position="135"/>
    </location>
</feature>
<gene>
    <name evidence="3" type="ORF">FH607_022545</name>
</gene>
<organism evidence="3 4">
    <name type="scientific">Streptomyces mimosae</name>
    <dbReference type="NCBI Taxonomy" id="2586635"/>
    <lineage>
        <taxon>Bacteria</taxon>
        <taxon>Bacillati</taxon>
        <taxon>Actinomycetota</taxon>
        <taxon>Actinomycetes</taxon>
        <taxon>Kitasatosporales</taxon>
        <taxon>Streptomycetaceae</taxon>
        <taxon>Streptomyces</taxon>
    </lineage>
</organism>
<dbReference type="InterPro" id="IPR050267">
    <property type="entry name" value="Anti-sigma-factor_SerPK"/>
</dbReference>
<dbReference type="OrthoDB" id="5184679at2"/>
<dbReference type="RefSeq" id="WP_139671612.1">
    <property type="nucleotide sequence ID" value="NZ_VDLY02000015.1"/>
</dbReference>
<comment type="caution">
    <text evidence="3">The sequence shown here is derived from an EMBL/GenBank/DDBJ whole genome shotgun (WGS) entry which is preliminary data.</text>
</comment>
<evidence type="ECO:0000313" key="4">
    <source>
        <dbReference type="Proteomes" id="UP000314251"/>
    </source>
</evidence>
<dbReference type="CDD" id="cd16936">
    <property type="entry name" value="HATPase_RsbW-like"/>
    <property type="match status" value="1"/>
</dbReference>
<dbReference type="InterPro" id="IPR036890">
    <property type="entry name" value="HATPase_C_sf"/>
</dbReference>
<name>A0A5N6A4D5_9ACTN</name>
<protein>
    <submittedName>
        <fullName evidence="3">ATP-binding protein</fullName>
    </submittedName>
</protein>
<keyword evidence="1" id="KW-0808">Transferase</keyword>
<dbReference type="Proteomes" id="UP000314251">
    <property type="component" value="Unassembled WGS sequence"/>
</dbReference>
<dbReference type="EMBL" id="VDLY02000015">
    <property type="protein sequence ID" value="KAB8162268.1"/>
    <property type="molecule type" value="Genomic_DNA"/>
</dbReference>
<keyword evidence="1" id="KW-0418">Kinase</keyword>
<dbReference type="PANTHER" id="PTHR35526:SF3">
    <property type="entry name" value="ANTI-SIGMA-F FACTOR RSBW"/>
    <property type="match status" value="1"/>
</dbReference>
<evidence type="ECO:0000313" key="3">
    <source>
        <dbReference type="EMBL" id="KAB8162268.1"/>
    </source>
</evidence>
<dbReference type="AlphaFoldDB" id="A0A5N6A4D5"/>
<dbReference type="SUPFAM" id="SSF55874">
    <property type="entry name" value="ATPase domain of HSP90 chaperone/DNA topoisomerase II/histidine kinase"/>
    <property type="match status" value="1"/>
</dbReference>
<evidence type="ECO:0000259" key="2">
    <source>
        <dbReference type="Pfam" id="PF13581"/>
    </source>
</evidence>
<sequence length="146" mass="14954">MNGIRTVGRAGARGRAAAGVAGTTLADVSRARDLTRAFCDDLAPALSQDLADALLLAVSELVTNALRHGGGSFALHLTATPEAVVVEVDDGEPRPPHARSPDVLRGGGFGWPLVRSLASGVAVVPRPGGKTVRATFRRAADLNQAA</sequence>
<dbReference type="PANTHER" id="PTHR35526">
    <property type="entry name" value="ANTI-SIGMA-F FACTOR RSBW-RELATED"/>
    <property type="match status" value="1"/>
</dbReference>
<keyword evidence="1" id="KW-0723">Serine/threonine-protein kinase</keyword>
<dbReference type="GO" id="GO:0005524">
    <property type="term" value="F:ATP binding"/>
    <property type="evidence" value="ECO:0007669"/>
    <property type="project" value="UniProtKB-KW"/>
</dbReference>